<sequence length="100" mass="11081">MAAIIQDGNQHLVHHMEVFQCQSDDQEEFSGNCNDRNKPIQSKSCSHVIAAWAMGEGPIFYPREAGLPIGGLGAHKYIMVEIHYNNIHKLTGVIDSSGFE</sequence>
<dbReference type="PROSITE" id="PS00084">
    <property type="entry name" value="CU2_MONOOXYGENASE_1"/>
    <property type="match status" value="1"/>
</dbReference>
<keyword evidence="2" id="KW-0560">Oxidoreductase</keyword>
<dbReference type="GO" id="GO:0030667">
    <property type="term" value="C:secretory granule membrane"/>
    <property type="evidence" value="ECO:0007669"/>
    <property type="project" value="TreeGrafter"/>
</dbReference>
<evidence type="ECO:0000256" key="2">
    <source>
        <dbReference type="ARBA" id="ARBA00023002"/>
    </source>
</evidence>
<accession>A0A1I7X4N1</accession>
<dbReference type="InterPro" id="IPR008977">
    <property type="entry name" value="PHM/PNGase_F_dom_sf"/>
</dbReference>
<dbReference type="AlphaFoldDB" id="A0A1I7X4N1"/>
<evidence type="ECO:0000256" key="1">
    <source>
        <dbReference type="ARBA" id="ARBA00022723"/>
    </source>
</evidence>
<proteinExistence type="predicted"/>
<dbReference type="InterPro" id="IPR036939">
    <property type="entry name" value="Cu2_ascorb_mOase_N_sf"/>
</dbReference>
<dbReference type="GO" id="GO:0005615">
    <property type="term" value="C:extracellular space"/>
    <property type="evidence" value="ECO:0007669"/>
    <property type="project" value="TreeGrafter"/>
</dbReference>
<reference evidence="7" key="1">
    <citation type="submission" date="2016-11" db="UniProtKB">
        <authorList>
            <consortium name="WormBaseParasite"/>
        </authorList>
    </citation>
    <scope>IDENTIFICATION</scope>
</reference>
<dbReference type="Gene3D" id="2.60.120.310">
    <property type="entry name" value="Copper type II, ascorbate-dependent monooxygenase, N-terminal domain"/>
    <property type="match status" value="1"/>
</dbReference>
<dbReference type="WBParaSite" id="Hba_12347">
    <property type="protein sequence ID" value="Hba_12347"/>
    <property type="gene ID" value="Hba_12347"/>
</dbReference>
<evidence type="ECO:0000259" key="5">
    <source>
        <dbReference type="Pfam" id="PF01082"/>
    </source>
</evidence>
<dbReference type="Proteomes" id="UP000095283">
    <property type="component" value="Unplaced"/>
</dbReference>
<dbReference type="InterPro" id="IPR028460">
    <property type="entry name" value="Tbh/DBH"/>
</dbReference>
<evidence type="ECO:0000256" key="3">
    <source>
        <dbReference type="ARBA" id="ARBA00023008"/>
    </source>
</evidence>
<dbReference type="InterPro" id="IPR000323">
    <property type="entry name" value="Cu2_ascorb_mOase_N"/>
</dbReference>
<keyword evidence="1" id="KW-0479">Metal-binding</keyword>
<dbReference type="GO" id="GO:0004500">
    <property type="term" value="F:dopamine beta-monooxygenase activity"/>
    <property type="evidence" value="ECO:0007669"/>
    <property type="project" value="InterPro"/>
</dbReference>
<keyword evidence="3" id="KW-0186">Copper</keyword>
<evidence type="ECO:0000313" key="7">
    <source>
        <dbReference type="WBParaSite" id="Hba_12347"/>
    </source>
</evidence>
<evidence type="ECO:0000256" key="4">
    <source>
        <dbReference type="ARBA" id="ARBA00023033"/>
    </source>
</evidence>
<dbReference type="PANTHER" id="PTHR10157:SF23">
    <property type="entry name" value="MOXD1 HOMOLOG 1"/>
    <property type="match status" value="1"/>
</dbReference>
<dbReference type="PRINTS" id="PR00767">
    <property type="entry name" value="DBMONOXGNASE"/>
</dbReference>
<keyword evidence="4" id="KW-0503">Monooxygenase</keyword>
<dbReference type="GO" id="GO:0042420">
    <property type="term" value="P:dopamine catabolic process"/>
    <property type="evidence" value="ECO:0007669"/>
    <property type="project" value="TreeGrafter"/>
</dbReference>
<dbReference type="PANTHER" id="PTHR10157">
    <property type="entry name" value="DOPAMINE BETA HYDROXYLASE RELATED"/>
    <property type="match status" value="1"/>
</dbReference>
<dbReference type="SUPFAM" id="SSF49742">
    <property type="entry name" value="PHM/PNGase F"/>
    <property type="match status" value="1"/>
</dbReference>
<evidence type="ECO:0000313" key="6">
    <source>
        <dbReference type="Proteomes" id="UP000095283"/>
    </source>
</evidence>
<dbReference type="GO" id="GO:0042421">
    <property type="term" value="P:norepinephrine biosynthetic process"/>
    <property type="evidence" value="ECO:0007669"/>
    <property type="project" value="TreeGrafter"/>
</dbReference>
<feature type="domain" description="Copper type II ascorbate-dependent monooxygenase N-terminal" evidence="5">
    <location>
        <begin position="2"/>
        <end position="89"/>
    </location>
</feature>
<dbReference type="GO" id="GO:0005507">
    <property type="term" value="F:copper ion binding"/>
    <property type="evidence" value="ECO:0007669"/>
    <property type="project" value="InterPro"/>
</dbReference>
<dbReference type="Pfam" id="PF01082">
    <property type="entry name" value="Cu2_monooxygen"/>
    <property type="match status" value="1"/>
</dbReference>
<dbReference type="InterPro" id="IPR020611">
    <property type="entry name" value="Cu2_ascorb_mOase_CS-1"/>
</dbReference>
<name>A0A1I7X4N1_HETBA</name>
<dbReference type="InterPro" id="IPR000945">
    <property type="entry name" value="DBH-like"/>
</dbReference>
<organism evidence="6 7">
    <name type="scientific">Heterorhabditis bacteriophora</name>
    <name type="common">Entomopathogenic nematode worm</name>
    <dbReference type="NCBI Taxonomy" id="37862"/>
    <lineage>
        <taxon>Eukaryota</taxon>
        <taxon>Metazoa</taxon>
        <taxon>Ecdysozoa</taxon>
        <taxon>Nematoda</taxon>
        <taxon>Chromadorea</taxon>
        <taxon>Rhabditida</taxon>
        <taxon>Rhabditina</taxon>
        <taxon>Rhabditomorpha</taxon>
        <taxon>Strongyloidea</taxon>
        <taxon>Heterorhabditidae</taxon>
        <taxon>Heterorhabditis</taxon>
    </lineage>
</organism>
<keyword evidence="6" id="KW-1185">Reference proteome</keyword>
<protein>
    <submittedName>
        <fullName evidence="7">Cu2_monooxygen domain-containing protein</fullName>
    </submittedName>
</protein>
<dbReference type="GO" id="GO:0006589">
    <property type="term" value="P:octopamine biosynthetic process"/>
    <property type="evidence" value="ECO:0007669"/>
    <property type="project" value="TreeGrafter"/>
</dbReference>